<evidence type="ECO:0000313" key="3">
    <source>
        <dbReference type="Proteomes" id="UP000247416"/>
    </source>
</evidence>
<dbReference type="AlphaFoldDB" id="A0A318TES9"/>
<comment type="caution">
    <text evidence="2">The sequence shown here is derived from an EMBL/GenBank/DDBJ whole genome shotgun (WGS) entry which is preliminary data.</text>
</comment>
<evidence type="ECO:0000259" key="1">
    <source>
        <dbReference type="SMART" id="SM01245"/>
    </source>
</evidence>
<sequence length="687" mass="76077">MGQSITSKGKNTKEALDLALSLLGKQLTEVEVEIIENGEKGFLGIKTKPAVVKVKVKESNLPNEDEPKSIEDFISTIEIDNYQQSTPFKNSQERLKHEDLSGKAWVRDGKIFCQDAKDKYPLIKPSEGVRIYKNGKLITSTEVICEADGIEVELVNEDVLPIWEVKISADKLQAFLEIKSGVSISRTLKGQEPEPLIHIKTIEVRKPLYIEPNDVIRKLEELGIVYGIDYLAINSSCSSSEDGTFLIAEGTSPTKGKDGYFQLYNNFEVKKQLKERKDGSIDFRDFREFPSVNFGQIIGEVIPPEEGKAGMSVLGEFIEPMKVNPLKIKAGTGVLLVDDLKVVSTESGYPEVKISGQLATVTVIPKLVLYQDVTIETGNVNYLGAVDIKASVQDGMKVEAKGNILIDGNIYRAKVLSGKSVIANKNVIASQLTAGDGSLIKLELSNILMRLSDALYNMNAAITQLTQVSAFKVNSLKVTGLAPLVKILCDSKFKDIPLLVNEYVKKVREHAELDIEWREFAEKLYREFTNLHISTLKSEEDIENIANQAKDLYLSVESENKEDLPFIKADFVQNSEIYSNRDILITGQGVYSSNLFAKRNIIVKGFVRGGEIYGKDSVTIGEVGYKTGSYLKIAVSKKGCIKIKNASENTTIQVGGQSHILFNKAKNIYAKLDEQGILVVSKEELNV</sequence>
<dbReference type="InterPro" id="IPR046866">
    <property type="entry name" value="FapA_N"/>
</dbReference>
<dbReference type="PANTHER" id="PTHR38032:SF1">
    <property type="entry name" value="RNA-BINDING PROTEIN KHPB N-TERMINAL DOMAIN-CONTAINING PROTEIN"/>
    <property type="match status" value="1"/>
</dbReference>
<dbReference type="SMART" id="SM01245">
    <property type="entry name" value="Jag_N"/>
    <property type="match status" value="1"/>
</dbReference>
<dbReference type="InterPro" id="IPR038247">
    <property type="entry name" value="Jag_N_dom_sf"/>
</dbReference>
<proteinExistence type="predicted"/>
<evidence type="ECO:0000313" key="2">
    <source>
        <dbReference type="EMBL" id="PYF03472.1"/>
    </source>
</evidence>
<name>A0A318TES9_9BACL</name>
<gene>
    <name evidence="2" type="ORF">BJ095_13140</name>
</gene>
<dbReference type="OrthoDB" id="1279at2"/>
<dbReference type="EMBL" id="QJTJ01000031">
    <property type="protein sequence ID" value="PYF03472.1"/>
    <property type="molecule type" value="Genomic_DNA"/>
</dbReference>
<dbReference type="RefSeq" id="WP_107937028.1">
    <property type="nucleotide sequence ID" value="NZ_CP085009.1"/>
</dbReference>
<reference evidence="2 3" key="1">
    <citation type="submission" date="2018-06" db="EMBL/GenBank/DDBJ databases">
        <title>Genomic Encyclopedia of Archaeal and Bacterial Type Strains, Phase II (KMG-II): from individual species to whole genera.</title>
        <authorList>
            <person name="Goeker M."/>
        </authorList>
    </citation>
    <scope>NUCLEOTIDE SEQUENCE [LARGE SCALE GENOMIC DNA]</scope>
    <source>
        <strain evidence="2 3">KACC 16626</strain>
    </source>
</reference>
<dbReference type="InterPro" id="IPR005646">
    <property type="entry name" value="FapA"/>
</dbReference>
<dbReference type="Pfam" id="PF20250">
    <property type="entry name" value="FapA_N"/>
    <property type="match status" value="1"/>
</dbReference>
<dbReference type="Proteomes" id="UP000247416">
    <property type="component" value="Unassembled WGS sequence"/>
</dbReference>
<protein>
    <recommendedName>
        <fullName evidence="1">RNA-binding protein KhpB N-terminal domain-containing protein</fullName>
    </recommendedName>
</protein>
<dbReference type="Pfam" id="PF14804">
    <property type="entry name" value="Jag_N"/>
    <property type="match status" value="1"/>
</dbReference>
<dbReference type="Gene3D" id="3.30.30.80">
    <property type="entry name" value="probable RNA-binding protein from clostridium symbiosum atcc 14940"/>
    <property type="match status" value="1"/>
</dbReference>
<accession>A0A318TES9</accession>
<dbReference type="PANTHER" id="PTHR38032">
    <property type="entry name" value="POLYMERASE-RELATED"/>
    <property type="match status" value="1"/>
</dbReference>
<feature type="domain" description="RNA-binding protein KhpB N-terminal" evidence="1">
    <location>
        <begin position="6"/>
        <end position="57"/>
    </location>
</feature>
<keyword evidence="3" id="KW-1185">Reference proteome</keyword>
<dbReference type="InterPro" id="IPR032782">
    <property type="entry name" value="KhpB_N"/>
</dbReference>
<organism evidence="2 3">
    <name type="scientific">Ureibacillus chungkukjangi</name>
    <dbReference type="NCBI Taxonomy" id="1202712"/>
    <lineage>
        <taxon>Bacteria</taxon>
        <taxon>Bacillati</taxon>
        <taxon>Bacillota</taxon>
        <taxon>Bacilli</taxon>
        <taxon>Bacillales</taxon>
        <taxon>Caryophanaceae</taxon>
        <taxon>Ureibacillus</taxon>
    </lineage>
</organism>
<dbReference type="Pfam" id="PF03961">
    <property type="entry name" value="FapA"/>
    <property type="match status" value="1"/>
</dbReference>
<dbReference type="InterPro" id="IPR046865">
    <property type="entry name" value="FapA_b_solenoid"/>
</dbReference>